<keyword evidence="1" id="KW-0812">Transmembrane</keyword>
<evidence type="ECO:0000313" key="2">
    <source>
        <dbReference type="EMBL" id="KAK3375296.1"/>
    </source>
</evidence>
<reference evidence="2" key="2">
    <citation type="submission" date="2023-06" db="EMBL/GenBank/DDBJ databases">
        <authorList>
            <consortium name="Lawrence Berkeley National Laboratory"/>
            <person name="Haridas S."/>
            <person name="Hensen N."/>
            <person name="Bonometti L."/>
            <person name="Westerberg I."/>
            <person name="Brannstrom I.O."/>
            <person name="Guillou S."/>
            <person name="Cros-Aarteil S."/>
            <person name="Calhoun S."/>
            <person name="Kuo A."/>
            <person name="Mondo S."/>
            <person name="Pangilinan J."/>
            <person name="Riley R."/>
            <person name="LaButti K."/>
            <person name="Andreopoulos B."/>
            <person name="Lipzen A."/>
            <person name="Chen C."/>
            <person name="Yanf M."/>
            <person name="Daum C."/>
            <person name="Ng V."/>
            <person name="Clum A."/>
            <person name="Steindorff A."/>
            <person name="Ohm R."/>
            <person name="Martin F."/>
            <person name="Silar P."/>
            <person name="Natvig D."/>
            <person name="Lalanne C."/>
            <person name="Gautier V."/>
            <person name="Ament-velasquez S.L."/>
            <person name="Kruys A."/>
            <person name="Hutchinson M.I."/>
            <person name="Powell A.J."/>
            <person name="Barry K."/>
            <person name="Miller A.N."/>
            <person name="Grigoriev I.V."/>
            <person name="Debuchy R."/>
            <person name="Gladieux P."/>
            <person name="Thoren M.H."/>
            <person name="Johannesson H."/>
        </authorList>
    </citation>
    <scope>NUCLEOTIDE SEQUENCE</scope>
    <source>
        <strain evidence="2">CBS 232.78</strain>
    </source>
</reference>
<comment type="caution">
    <text evidence="2">The sequence shown here is derived from an EMBL/GenBank/DDBJ whole genome shotgun (WGS) entry which is preliminary data.</text>
</comment>
<dbReference type="Proteomes" id="UP001285441">
    <property type="component" value="Unassembled WGS sequence"/>
</dbReference>
<keyword evidence="1" id="KW-1133">Transmembrane helix</keyword>
<accession>A0AAE0N936</accession>
<evidence type="ECO:0000313" key="3">
    <source>
        <dbReference type="Proteomes" id="UP001285441"/>
    </source>
</evidence>
<feature type="transmembrane region" description="Helical" evidence="1">
    <location>
        <begin position="60"/>
        <end position="77"/>
    </location>
</feature>
<name>A0AAE0N936_9PEZI</name>
<organism evidence="2 3">
    <name type="scientific">Podospora didyma</name>
    <dbReference type="NCBI Taxonomy" id="330526"/>
    <lineage>
        <taxon>Eukaryota</taxon>
        <taxon>Fungi</taxon>
        <taxon>Dikarya</taxon>
        <taxon>Ascomycota</taxon>
        <taxon>Pezizomycotina</taxon>
        <taxon>Sordariomycetes</taxon>
        <taxon>Sordariomycetidae</taxon>
        <taxon>Sordariales</taxon>
        <taxon>Podosporaceae</taxon>
        <taxon>Podospora</taxon>
    </lineage>
</organism>
<feature type="transmembrane region" description="Helical" evidence="1">
    <location>
        <begin position="20"/>
        <end position="48"/>
    </location>
</feature>
<evidence type="ECO:0000256" key="1">
    <source>
        <dbReference type="SAM" id="Phobius"/>
    </source>
</evidence>
<reference evidence="2" key="1">
    <citation type="journal article" date="2023" name="Mol. Phylogenet. Evol.">
        <title>Genome-scale phylogeny and comparative genomics of the fungal order Sordariales.</title>
        <authorList>
            <person name="Hensen N."/>
            <person name="Bonometti L."/>
            <person name="Westerberg I."/>
            <person name="Brannstrom I.O."/>
            <person name="Guillou S."/>
            <person name="Cros-Aarteil S."/>
            <person name="Calhoun S."/>
            <person name="Haridas S."/>
            <person name="Kuo A."/>
            <person name="Mondo S."/>
            <person name="Pangilinan J."/>
            <person name="Riley R."/>
            <person name="LaButti K."/>
            <person name="Andreopoulos B."/>
            <person name="Lipzen A."/>
            <person name="Chen C."/>
            <person name="Yan M."/>
            <person name="Daum C."/>
            <person name="Ng V."/>
            <person name="Clum A."/>
            <person name="Steindorff A."/>
            <person name="Ohm R.A."/>
            <person name="Martin F."/>
            <person name="Silar P."/>
            <person name="Natvig D.O."/>
            <person name="Lalanne C."/>
            <person name="Gautier V."/>
            <person name="Ament-Velasquez S.L."/>
            <person name="Kruys A."/>
            <person name="Hutchinson M.I."/>
            <person name="Powell A.J."/>
            <person name="Barry K."/>
            <person name="Miller A.N."/>
            <person name="Grigoriev I.V."/>
            <person name="Debuchy R."/>
            <person name="Gladieux P."/>
            <person name="Hiltunen Thoren M."/>
            <person name="Johannesson H."/>
        </authorList>
    </citation>
    <scope>NUCLEOTIDE SEQUENCE</scope>
    <source>
        <strain evidence="2">CBS 232.78</strain>
    </source>
</reference>
<dbReference type="EMBL" id="JAULSW010000007">
    <property type="protein sequence ID" value="KAK3375296.1"/>
    <property type="molecule type" value="Genomic_DNA"/>
</dbReference>
<proteinExistence type="predicted"/>
<sequence length="130" mass="14740">MYHMSYLRQVPISYVTPSKLITLSSSVSFISFLSSFFYTSVFLFFSSVSSTTKGSLSSDISSIFCSFVLLFIFFLLTHTHTLRHLSLNFAYPHSLSKRCSNNVFHYHHTTIIIHHTGRSAGERSSRLAGL</sequence>
<protein>
    <submittedName>
        <fullName evidence="2">Uncharacterized protein</fullName>
    </submittedName>
</protein>
<dbReference type="AlphaFoldDB" id="A0AAE0N936"/>
<keyword evidence="1" id="KW-0472">Membrane</keyword>
<keyword evidence="3" id="KW-1185">Reference proteome</keyword>
<gene>
    <name evidence="2" type="ORF">B0H63DRAFT_274888</name>
</gene>